<proteinExistence type="predicted"/>
<dbReference type="EMBL" id="CDMZ01001408">
    <property type="protein sequence ID" value="CEM32105.1"/>
    <property type="molecule type" value="Genomic_DNA"/>
</dbReference>
<feature type="region of interest" description="Disordered" evidence="1">
    <location>
        <begin position="387"/>
        <end position="423"/>
    </location>
</feature>
<dbReference type="AlphaFoldDB" id="A0A0G4GP94"/>
<sequence>MCLSCRGCGKKVRVKRGPKGGRNGKMMEAHIDACTGLDKNSIYCYDPGKDDPALVTFEMYKRLPGCEGENNVLVVTEFIRRLFLLGQMALKIVDLHATDFRDAYNVLDAIMTAIGVGSMPQLASASEVFIGPHQRQPTRMGFLLKEVNSSWKYANRALFAPRWKEGGEEGEAKVDYVIMFRVCPDIHHSVLASGILFCDSLASPSASASASASSAAAAVEEPDVDNSHVFERFELFMEKLKNAQDAVKAETVSISPGVDFSPLWEDRTEGDGVVTRRVRRVGTDKKTEGGLIVEKSVSAHRFIFAGESGKEGAGDSSFQNWCGSLPVLHADLKVPEGEEHRPVSLLCSEASTLIRLVLASFKNRRALEGLVKGIRQNALVAVRDRAQGRLSAPPQPLDPGAAYSQYGQQDESGDIQHPEMEDV</sequence>
<dbReference type="VEuPathDB" id="CryptoDB:Cvel_22771"/>
<protein>
    <submittedName>
        <fullName evidence="2">Uncharacterized protein</fullName>
    </submittedName>
</protein>
<accession>A0A0G4GP94</accession>
<gene>
    <name evidence="2" type="ORF">Cvel_22771</name>
</gene>
<evidence type="ECO:0000256" key="1">
    <source>
        <dbReference type="SAM" id="MobiDB-lite"/>
    </source>
</evidence>
<reference evidence="2" key="1">
    <citation type="submission" date="2014-11" db="EMBL/GenBank/DDBJ databases">
        <authorList>
            <person name="Otto D Thomas"/>
            <person name="Naeem Raeece"/>
        </authorList>
    </citation>
    <scope>NUCLEOTIDE SEQUENCE</scope>
</reference>
<name>A0A0G4GP94_9ALVE</name>
<organism evidence="2">
    <name type="scientific">Chromera velia CCMP2878</name>
    <dbReference type="NCBI Taxonomy" id="1169474"/>
    <lineage>
        <taxon>Eukaryota</taxon>
        <taxon>Sar</taxon>
        <taxon>Alveolata</taxon>
        <taxon>Colpodellida</taxon>
        <taxon>Chromeraceae</taxon>
        <taxon>Chromera</taxon>
    </lineage>
</organism>
<evidence type="ECO:0000313" key="2">
    <source>
        <dbReference type="EMBL" id="CEM32105.1"/>
    </source>
</evidence>
<feature type="compositionally biased region" description="Basic and acidic residues" evidence="1">
    <location>
        <begin position="414"/>
        <end position="423"/>
    </location>
</feature>